<accession>A0A101E4I9</accession>
<feature type="active site" evidence="1">
    <location>
        <position position="356"/>
    </location>
</feature>
<dbReference type="EMBL" id="DOLB01000051">
    <property type="protein sequence ID" value="HBT48831.1"/>
    <property type="molecule type" value="Genomic_DNA"/>
</dbReference>
<dbReference type="AlphaFoldDB" id="A0A101E4I9"/>
<dbReference type="NCBIfam" id="NF040747">
    <property type="entry name" value="reduct_C_alpha"/>
    <property type="match status" value="1"/>
</dbReference>
<proteinExistence type="predicted"/>
<evidence type="ECO:0000256" key="1">
    <source>
        <dbReference type="PIRSR" id="PIRSR036593-50"/>
    </source>
</evidence>
<dbReference type="PIRSF" id="PIRSF036593">
    <property type="entry name" value="GrdD"/>
    <property type="match status" value="1"/>
</dbReference>
<dbReference type="Pfam" id="PF02504">
    <property type="entry name" value="FA_synthesis"/>
    <property type="match status" value="1"/>
</dbReference>
<dbReference type="GO" id="GO:0016747">
    <property type="term" value="F:acyltransferase activity, transferring groups other than amino-acyl groups"/>
    <property type="evidence" value="ECO:0007669"/>
    <property type="project" value="InterPro"/>
</dbReference>
<dbReference type="InterPro" id="IPR003664">
    <property type="entry name" value="FA_synthesis"/>
</dbReference>
<protein>
    <submittedName>
        <fullName evidence="2">Glycine reductase</fullName>
    </submittedName>
</protein>
<organism evidence="2 3">
    <name type="scientific">Caldanaerobacter subterraneus</name>
    <dbReference type="NCBI Taxonomy" id="911092"/>
    <lineage>
        <taxon>Bacteria</taxon>
        <taxon>Bacillati</taxon>
        <taxon>Bacillota</taxon>
        <taxon>Clostridia</taxon>
        <taxon>Thermoanaerobacterales</taxon>
        <taxon>Thermoanaerobacteraceae</taxon>
        <taxon>Caldanaerobacter</taxon>
    </lineage>
</organism>
<dbReference type="InterPro" id="IPR012116">
    <property type="entry name" value="Gly_reductase_pC_asu"/>
</dbReference>
<dbReference type="Gene3D" id="3.40.718.10">
    <property type="entry name" value="Isopropylmalate Dehydrogenase"/>
    <property type="match status" value="1"/>
</dbReference>
<dbReference type="SUPFAM" id="SSF53659">
    <property type="entry name" value="Isocitrate/Isopropylmalate dehydrogenase-like"/>
    <property type="match status" value="1"/>
</dbReference>
<comment type="caution">
    <text evidence="2">The sequence shown here is derived from an EMBL/GenBank/DDBJ whole genome shotgun (WGS) entry which is preliminary data.</text>
</comment>
<name>A0A101E4I9_9THEO</name>
<evidence type="ECO:0000313" key="3">
    <source>
        <dbReference type="Proteomes" id="UP000264445"/>
    </source>
</evidence>
<dbReference type="Proteomes" id="UP000264445">
    <property type="component" value="Unassembled WGS sequence"/>
</dbReference>
<dbReference type="RefSeq" id="WP_278428773.1">
    <property type="nucleotide sequence ID" value="NZ_DOLB01000051.1"/>
</dbReference>
<gene>
    <name evidence="2" type="ORF">DEA61_03035</name>
</gene>
<dbReference type="GO" id="GO:0006633">
    <property type="term" value="P:fatty acid biosynthetic process"/>
    <property type="evidence" value="ECO:0007669"/>
    <property type="project" value="InterPro"/>
</dbReference>
<reference evidence="2 3" key="1">
    <citation type="journal article" date="2018" name="Nat. Biotechnol.">
        <title>A standardized bacterial taxonomy based on genome phylogeny substantially revises the tree of life.</title>
        <authorList>
            <person name="Parks D.H."/>
            <person name="Chuvochina M."/>
            <person name="Waite D.W."/>
            <person name="Rinke C."/>
            <person name="Skarshewski A."/>
            <person name="Chaumeil P.A."/>
            <person name="Hugenholtz P."/>
        </authorList>
    </citation>
    <scope>NUCLEOTIDE SEQUENCE [LARGE SCALE GENOMIC DNA]</scope>
    <source>
        <strain evidence="2">UBA12544</strain>
    </source>
</reference>
<evidence type="ECO:0000313" key="2">
    <source>
        <dbReference type="EMBL" id="HBT48831.1"/>
    </source>
</evidence>
<sequence>MNKKVIAEIFNQMADFVEKGEYSKKIRVGITTLGSEHGSSEIILGARMAQERFSDVEVVLIGDRGDSDLKCYEAKTLEECHKIMEDLLDRKELDACVTMHYNFPLGVATVGRVVTPAKGKELLIATTTGTAAFDRIEAMVRNAVYGNIVAKALGIKKPRIGILNVDGARQVERILLELRERGYDIDFATSIRQDGGLIMRGNDLLSASCDVMVTDTLTGNIIVKILSAYTTGGDYEALGYGYGPGIGENYGRLILILSRASGAPVAANAIRFAADLVKGNIFEIASKEFELVRKAGFDDVIKGLKGKEIEKKQISVKIPEKKPVTEEISGIDVLELEDMVKLLWENGIYAESGMGCTGPVILVSKEDYEKALEVLNRR</sequence>